<dbReference type="InterPro" id="IPR013762">
    <property type="entry name" value="Integrase-like_cat_sf"/>
</dbReference>
<dbReference type="NCBIfam" id="NF040815">
    <property type="entry name" value="recomb_XerA_Arch"/>
    <property type="match status" value="1"/>
</dbReference>
<dbReference type="Gene3D" id="1.10.150.130">
    <property type="match status" value="1"/>
</dbReference>
<dbReference type="Gene3D" id="1.10.443.10">
    <property type="entry name" value="Intergrase catalytic core"/>
    <property type="match status" value="1"/>
</dbReference>
<dbReference type="Proteomes" id="UP000178606">
    <property type="component" value="Unassembled WGS sequence"/>
</dbReference>
<feature type="domain" description="Core-binding (CB)" evidence="7">
    <location>
        <begin position="7"/>
        <end position="89"/>
    </location>
</feature>
<dbReference type="PANTHER" id="PTHR30349">
    <property type="entry name" value="PHAGE INTEGRASE-RELATED"/>
    <property type="match status" value="1"/>
</dbReference>
<dbReference type="PANTHER" id="PTHR30349:SF64">
    <property type="entry name" value="PROPHAGE INTEGRASE INTD-RELATED"/>
    <property type="match status" value="1"/>
</dbReference>
<sequence>MDLTLRPPLGEILNAVEDELKLRGYSPRTRKVYRLHVERFLKSVGKPPQDVLPEEIRSYLLGLVDQKRVSVSYHNQTISAIKFLYKYVLRQFQPVAEVPRPKKERKLPAVLSREAVARLLNGMDNLKHRALFALVYSAGLRVGEVVRLRVEDLDEERGQIWVRGGKGRKDRHTLLSEVALQTVKAYRKSYRPENWLFSGTPEGRHLSVRSVQKVMERTKKKIDIPQQATVHTLRHSFATHLLENGTDLRYIQELLGHNNPKTTQIYTHVSRRELRRIQSPLDTLPLKHKGLMAAEKEPPQHPT</sequence>
<dbReference type="InterPro" id="IPR002104">
    <property type="entry name" value="Integrase_catalytic"/>
</dbReference>
<dbReference type="GO" id="GO:0006310">
    <property type="term" value="P:DNA recombination"/>
    <property type="evidence" value="ECO:0007669"/>
    <property type="project" value="UniProtKB-KW"/>
</dbReference>
<name>A0A1F6CT50_HANXR</name>
<dbReference type="GO" id="GO:0003677">
    <property type="term" value="F:DNA binding"/>
    <property type="evidence" value="ECO:0007669"/>
    <property type="project" value="UniProtKB-UniRule"/>
</dbReference>
<accession>A0A1F6CT50</accession>
<evidence type="ECO:0000256" key="3">
    <source>
        <dbReference type="ARBA" id="ARBA00023125"/>
    </source>
</evidence>
<evidence type="ECO:0000256" key="2">
    <source>
        <dbReference type="ARBA" id="ARBA00022908"/>
    </source>
</evidence>
<evidence type="ECO:0000256" key="5">
    <source>
        <dbReference type="PROSITE-ProRule" id="PRU01248"/>
    </source>
</evidence>
<feature type="domain" description="Tyr recombinase" evidence="6">
    <location>
        <begin position="106"/>
        <end position="279"/>
    </location>
</feature>
<evidence type="ECO:0000313" key="9">
    <source>
        <dbReference type="Proteomes" id="UP000178606"/>
    </source>
</evidence>
<organism evidence="8 9">
    <name type="scientific">Handelsmanbacteria sp. (strain RIFCSPLOWO2_12_FULL_64_10)</name>
    <dbReference type="NCBI Taxonomy" id="1817868"/>
    <lineage>
        <taxon>Bacteria</taxon>
        <taxon>Candidatus Handelsmaniibacteriota</taxon>
    </lineage>
</organism>
<comment type="caution">
    <text evidence="8">The sequence shown here is derived from an EMBL/GenBank/DDBJ whole genome shotgun (WGS) entry which is preliminary data.</text>
</comment>
<dbReference type="Pfam" id="PF13495">
    <property type="entry name" value="Phage_int_SAM_4"/>
    <property type="match status" value="1"/>
</dbReference>
<dbReference type="InterPro" id="IPR010998">
    <property type="entry name" value="Integrase_recombinase_N"/>
</dbReference>
<dbReference type="InterPro" id="IPR011010">
    <property type="entry name" value="DNA_brk_join_enz"/>
</dbReference>
<evidence type="ECO:0000256" key="4">
    <source>
        <dbReference type="ARBA" id="ARBA00023172"/>
    </source>
</evidence>
<dbReference type="PROSITE" id="PS51898">
    <property type="entry name" value="TYR_RECOMBINASE"/>
    <property type="match status" value="1"/>
</dbReference>
<keyword evidence="3 5" id="KW-0238">DNA-binding</keyword>
<dbReference type="EMBL" id="MFKF01000147">
    <property type="protein sequence ID" value="OGG52287.1"/>
    <property type="molecule type" value="Genomic_DNA"/>
</dbReference>
<evidence type="ECO:0000256" key="1">
    <source>
        <dbReference type="ARBA" id="ARBA00008857"/>
    </source>
</evidence>
<keyword evidence="2" id="KW-0229">DNA integration</keyword>
<dbReference type="GO" id="GO:0015074">
    <property type="term" value="P:DNA integration"/>
    <property type="evidence" value="ECO:0007669"/>
    <property type="project" value="UniProtKB-KW"/>
</dbReference>
<proteinExistence type="inferred from homology"/>
<evidence type="ECO:0000259" key="7">
    <source>
        <dbReference type="PROSITE" id="PS51900"/>
    </source>
</evidence>
<evidence type="ECO:0000259" key="6">
    <source>
        <dbReference type="PROSITE" id="PS51898"/>
    </source>
</evidence>
<dbReference type="AlphaFoldDB" id="A0A1F6CT50"/>
<gene>
    <name evidence="8" type="ORF">A3F84_16440</name>
</gene>
<dbReference type="Pfam" id="PF00589">
    <property type="entry name" value="Phage_integrase"/>
    <property type="match status" value="1"/>
</dbReference>
<dbReference type="InterPro" id="IPR050090">
    <property type="entry name" value="Tyrosine_recombinase_XerCD"/>
</dbReference>
<dbReference type="InterPro" id="IPR004107">
    <property type="entry name" value="Integrase_SAM-like_N"/>
</dbReference>
<dbReference type="PROSITE" id="PS51900">
    <property type="entry name" value="CB"/>
    <property type="match status" value="1"/>
</dbReference>
<comment type="similarity">
    <text evidence="1">Belongs to the 'phage' integrase family.</text>
</comment>
<reference evidence="8 9" key="1">
    <citation type="journal article" date="2016" name="Nat. Commun.">
        <title>Thousands of microbial genomes shed light on interconnected biogeochemical processes in an aquifer system.</title>
        <authorList>
            <person name="Anantharaman K."/>
            <person name="Brown C.T."/>
            <person name="Hug L.A."/>
            <person name="Sharon I."/>
            <person name="Castelle C.J."/>
            <person name="Probst A.J."/>
            <person name="Thomas B.C."/>
            <person name="Singh A."/>
            <person name="Wilkins M.J."/>
            <person name="Karaoz U."/>
            <person name="Brodie E.L."/>
            <person name="Williams K.H."/>
            <person name="Hubbard S.S."/>
            <person name="Banfield J.F."/>
        </authorList>
    </citation>
    <scope>NUCLEOTIDE SEQUENCE [LARGE SCALE GENOMIC DNA]</scope>
    <source>
        <strain evidence="9">RIFCSPLOWO2_12_FULL_64_10</strain>
    </source>
</reference>
<evidence type="ECO:0000313" key="8">
    <source>
        <dbReference type="EMBL" id="OGG52287.1"/>
    </source>
</evidence>
<evidence type="ECO:0008006" key="10">
    <source>
        <dbReference type="Google" id="ProtNLM"/>
    </source>
</evidence>
<protein>
    <recommendedName>
        <fullName evidence="10">Integrase</fullName>
    </recommendedName>
</protein>
<dbReference type="SUPFAM" id="SSF56349">
    <property type="entry name" value="DNA breaking-rejoining enzymes"/>
    <property type="match status" value="1"/>
</dbReference>
<keyword evidence="4" id="KW-0233">DNA recombination</keyword>
<dbReference type="InterPro" id="IPR044068">
    <property type="entry name" value="CB"/>
</dbReference>